<sequence>MIGTPIEQLTSAQIKDELRTLYGTNDFSGCLDQKDLQELLTRTREKELITYGYSYGKLLQVGNEQSPSGVVTLSHGLGDSAHGWEDVARELSRRLPHLLFLLPTAPMRPVTINGGMTMNSWYDIRDGTFEGKREDNETIMKSANYLKSLAFTTTQRYRIPAGRVVYAGFSQGAVISLAAGLTAHIAPAGVAALSGYLGAADDVLAQLRNKTLSVALFHGTMDNIIPISMAQQAKVALEKAGVSSVTLSTYPMEHSSHPKEIDDLETFLQRTLPKTAPSL</sequence>
<keyword evidence="2 4" id="KW-0378">Hydrolase</keyword>
<feature type="domain" description="Phospholipase/carboxylesterase/thioesterase" evidence="3">
    <location>
        <begin position="64"/>
        <end position="271"/>
    </location>
</feature>
<comment type="similarity">
    <text evidence="1">Belongs to the AB hydrolase superfamily. AB hydrolase 2 family.</text>
</comment>
<evidence type="ECO:0000256" key="1">
    <source>
        <dbReference type="ARBA" id="ARBA00006499"/>
    </source>
</evidence>
<accession>G0USN4</accession>
<dbReference type="GO" id="GO:0008474">
    <property type="term" value="F:palmitoyl-(protein) hydrolase activity"/>
    <property type="evidence" value="ECO:0007669"/>
    <property type="project" value="TreeGrafter"/>
</dbReference>
<dbReference type="InterPro" id="IPR050565">
    <property type="entry name" value="LYPA1-2/EST-like"/>
</dbReference>
<dbReference type="EMBL" id="HE575321">
    <property type="protein sequence ID" value="CCC92397.1"/>
    <property type="molecule type" value="Genomic_DNA"/>
</dbReference>
<dbReference type="AlphaFoldDB" id="G0USN4"/>
<dbReference type="GO" id="GO:0005737">
    <property type="term" value="C:cytoplasm"/>
    <property type="evidence" value="ECO:0007669"/>
    <property type="project" value="TreeGrafter"/>
</dbReference>
<evidence type="ECO:0000259" key="3">
    <source>
        <dbReference type="Pfam" id="PF02230"/>
    </source>
</evidence>
<evidence type="ECO:0000313" key="4">
    <source>
        <dbReference type="EMBL" id="CCC92397.1"/>
    </source>
</evidence>
<dbReference type="SUPFAM" id="SSF53474">
    <property type="entry name" value="alpha/beta-Hydrolases"/>
    <property type="match status" value="1"/>
</dbReference>
<gene>
    <name evidence="4" type="ORF">TCIL3000_8_6240</name>
</gene>
<evidence type="ECO:0000256" key="2">
    <source>
        <dbReference type="ARBA" id="ARBA00022801"/>
    </source>
</evidence>
<name>G0USN4_TRYCI</name>
<dbReference type="Pfam" id="PF02230">
    <property type="entry name" value="Abhydrolase_2"/>
    <property type="match status" value="1"/>
</dbReference>
<dbReference type="PANTHER" id="PTHR10655">
    <property type="entry name" value="LYSOPHOSPHOLIPASE-RELATED"/>
    <property type="match status" value="1"/>
</dbReference>
<organism evidence="4">
    <name type="scientific">Trypanosoma congolense (strain IL3000)</name>
    <dbReference type="NCBI Taxonomy" id="1068625"/>
    <lineage>
        <taxon>Eukaryota</taxon>
        <taxon>Discoba</taxon>
        <taxon>Euglenozoa</taxon>
        <taxon>Kinetoplastea</taxon>
        <taxon>Metakinetoplastina</taxon>
        <taxon>Trypanosomatida</taxon>
        <taxon>Trypanosomatidae</taxon>
        <taxon>Trypanosoma</taxon>
        <taxon>Nannomonas</taxon>
    </lineage>
</organism>
<dbReference type="Gene3D" id="3.40.50.1820">
    <property type="entry name" value="alpha/beta hydrolase"/>
    <property type="match status" value="1"/>
</dbReference>
<dbReference type="InterPro" id="IPR029058">
    <property type="entry name" value="AB_hydrolase_fold"/>
</dbReference>
<proteinExistence type="inferred from homology"/>
<dbReference type="GO" id="GO:0052689">
    <property type="term" value="F:carboxylic ester hydrolase activity"/>
    <property type="evidence" value="ECO:0007669"/>
    <property type="project" value="TreeGrafter"/>
</dbReference>
<dbReference type="PANTHER" id="PTHR10655:SF17">
    <property type="entry name" value="LYSOPHOSPHOLIPASE-LIKE PROTEIN 1"/>
    <property type="match status" value="1"/>
</dbReference>
<protein>
    <submittedName>
        <fullName evidence="4">Putative alpha/beta hydrolase</fullName>
    </submittedName>
</protein>
<dbReference type="InterPro" id="IPR003140">
    <property type="entry name" value="PLipase/COase/thioEstase"/>
</dbReference>
<reference evidence="4" key="1">
    <citation type="journal article" date="2012" name="Proc. Natl. Acad. Sci. U.S.A.">
        <title>Antigenic diversity is generated by distinct evolutionary mechanisms in African trypanosome species.</title>
        <authorList>
            <person name="Jackson A.P."/>
            <person name="Berry A."/>
            <person name="Aslett M."/>
            <person name="Allison H.C."/>
            <person name="Burton P."/>
            <person name="Vavrova-Anderson J."/>
            <person name="Brown R."/>
            <person name="Browne H."/>
            <person name="Corton N."/>
            <person name="Hauser H."/>
            <person name="Gamble J."/>
            <person name="Gilderthorp R."/>
            <person name="Marcello L."/>
            <person name="McQuillan J."/>
            <person name="Otto T.D."/>
            <person name="Quail M.A."/>
            <person name="Sanders M.J."/>
            <person name="van Tonder A."/>
            <person name="Ginger M.L."/>
            <person name="Field M.C."/>
            <person name="Barry J.D."/>
            <person name="Hertz-Fowler C."/>
            <person name="Berriman M."/>
        </authorList>
    </citation>
    <scope>NUCLEOTIDE SEQUENCE</scope>
    <source>
        <strain evidence="4">IL3000</strain>
    </source>
</reference>
<dbReference type="VEuPathDB" id="TriTrypDB:TcIL3000_8_6240"/>